<dbReference type="EMBL" id="CM047744">
    <property type="protein sequence ID" value="KAJ0027773.1"/>
    <property type="molecule type" value="Genomic_DNA"/>
</dbReference>
<evidence type="ECO:0000313" key="2">
    <source>
        <dbReference type="Proteomes" id="UP001163603"/>
    </source>
</evidence>
<protein>
    <submittedName>
        <fullName evidence="1">Uncharacterized protein</fullName>
    </submittedName>
</protein>
<organism evidence="1 2">
    <name type="scientific">Pistacia integerrima</name>
    <dbReference type="NCBI Taxonomy" id="434235"/>
    <lineage>
        <taxon>Eukaryota</taxon>
        <taxon>Viridiplantae</taxon>
        <taxon>Streptophyta</taxon>
        <taxon>Embryophyta</taxon>
        <taxon>Tracheophyta</taxon>
        <taxon>Spermatophyta</taxon>
        <taxon>Magnoliopsida</taxon>
        <taxon>eudicotyledons</taxon>
        <taxon>Gunneridae</taxon>
        <taxon>Pentapetalae</taxon>
        <taxon>rosids</taxon>
        <taxon>malvids</taxon>
        <taxon>Sapindales</taxon>
        <taxon>Anacardiaceae</taxon>
        <taxon>Pistacia</taxon>
    </lineage>
</organism>
<proteinExistence type="predicted"/>
<sequence length="212" mass="23765">MEFKHFSHPHIPRLYVHCSGCESSFSGSAYSCAHCQYFLHEQCAKASRTLQNSTHSLHRLTLFPSTPYSAGSFSCNACGLPGTAFSFCCALCEFDLHVDCALSPQTVKHEAHPHELSLSFALPHLEARPHNCPCGICHKVLDFNLWTYNCNGCNFHVHASCASNKIRDRKPFHTEHTSFVNELAMHHNPGLFHYRDNIISSGYPSKINSLSK</sequence>
<name>A0ACC0Y050_9ROSI</name>
<evidence type="ECO:0000313" key="1">
    <source>
        <dbReference type="EMBL" id="KAJ0027773.1"/>
    </source>
</evidence>
<keyword evidence="2" id="KW-1185">Reference proteome</keyword>
<reference evidence="2" key="1">
    <citation type="journal article" date="2023" name="G3 (Bethesda)">
        <title>Genome assembly and association tests identify interacting loci associated with vigor, precocity, and sex in interspecific pistachio rootstocks.</title>
        <authorList>
            <person name="Palmer W."/>
            <person name="Jacygrad E."/>
            <person name="Sagayaradj S."/>
            <person name="Cavanaugh K."/>
            <person name="Han R."/>
            <person name="Bertier L."/>
            <person name="Beede B."/>
            <person name="Kafkas S."/>
            <person name="Golino D."/>
            <person name="Preece J."/>
            <person name="Michelmore R."/>
        </authorList>
    </citation>
    <scope>NUCLEOTIDE SEQUENCE [LARGE SCALE GENOMIC DNA]</scope>
</reference>
<dbReference type="Proteomes" id="UP001163603">
    <property type="component" value="Chromosome 9"/>
</dbReference>
<gene>
    <name evidence="1" type="ORF">Pint_36403</name>
</gene>
<comment type="caution">
    <text evidence="1">The sequence shown here is derived from an EMBL/GenBank/DDBJ whole genome shotgun (WGS) entry which is preliminary data.</text>
</comment>
<accession>A0ACC0Y050</accession>